<dbReference type="EMBL" id="JH413829">
    <property type="protein sequence ID" value="EHL30541.1"/>
    <property type="molecule type" value="Genomic_DNA"/>
</dbReference>
<protein>
    <recommendedName>
        <fullName evidence="1">DDE domain-containing protein</fullName>
    </recommendedName>
</protein>
<proteinExistence type="predicted"/>
<gene>
    <name evidence="2" type="ORF">LDG_7493</name>
</gene>
<evidence type="ECO:0000313" key="2">
    <source>
        <dbReference type="EMBL" id="EHL30541.1"/>
    </source>
</evidence>
<evidence type="ECO:0000313" key="3">
    <source>
        <dbReference type="Proteomes" id="UP000002770"/>
    </source>
</evidence>
<accession>G9EQE6</accession>
<dbReference type="Proteomes" id="UP000002770">
    <property type="component" value="Unassembled WGS sequence"/>
</dbReference>
<name>G9EQE6_9GAMM</name>
<dbReference type="STRING" id="658187.LDG_7493"/>
<dbReference type="HOGENOM" id="CLU_3081283_0_0_6"/>
<organism evidence="2 3">
    <name type="scientific">Legionella drancourtii LLAP12</name>
    <dbReference type="NCBI Taxonomy" id="658187"/>
    <lineage>
        <taxon>Bacteria</taxon>
        <taxon>Pseudomonadati</taxon>
        <taxon>Pseudomonadota</taxon>
        <taxon>Gammaproteobacteria</taxon>
        <taxon>Legionellales</taxon>
        <taxon>Legionellaceae</taxon>
        <taxon>Legionella</taxon>
    </lineage>
</organism>
<evidence type="ECO:0000259" key="1">
    <source>
        <dbReference type="Pfam" id="PF13610"/>
    </source>
</evidence>
<feature type="domain" description="DDE" evidence="1">
    <location>
        <begin position="1"/>
        <end position="49"/>
    </location>
</feature>
<dbReference type="InParanoid" id="G9EQE6"/>
<dbReference type="Pfam" id="PF13610">
    <property type="entry name" value="DDE_Tnp_IS240"/>
    <property type="match status" value="1"/>
</dbReference>
<reference evidence="2 3" key="1">
    <citation type="journal article" date="2011" name="BMC Genomics">
        <title>Insight into cross-talk between intra-amoebal pathogens.</title>
        <authorList>
            <person name="Gimenez G."/>
            <person name="Bertelli C."/>
            <person name="Moliner C."/>
            <person name="Robert C."/>
            <person name="Raoult D."/>
            <person name="Fournier P.E."/>
            <person name="Greub G."/>
        </authorList>
    </citation>
    <scope>NUCLEOTIDE SEQUENCE [LARGE SCALE GENOMIC DNA]</scope>
    <source>
        <strain evidence="2 3">LLAP12</strain>
    </source>
</reference>
<dbReference type="AlphaFoldDB" id="G9EQE6"/>
<sequence>MDVFLQKRRNKRAAIRFLFRNLDFYSKSHVIITDNLRSYTKPIKAMCKNTEH</sequence>
<keyword evidence="3" id="KW-1185">Reference proteome</keyword>
<dbReference type="InterPro" id="IPR032874">
    <property type="entry name" value="DDE_dom"/>
</dbReference>